<proteinExistence type="predicted"/>
<protein>
    <recommendedName>
        <fullName evidence="3">DUF488 domain-containing protein</fullName>
    </recommendedName>
</protein>
<gene>
    <name evidence="1" type="ORF">GlitD10_2771</name>
</gene>
<dbReference type="OrthoDB" id="9789109at2"/>
<dbReference type="Proteomes" id="UP000180235">
    <property type="component" value="Chromosome"/>
</dbReference>
<dbReference type="RefSeq" id="WP_099092504.1">
    <property type="nucleotide sequence ID" value="NZ_CP017675.1"/>
</dbReference>
<dbReference type="InterPro" id="IPR007438">
    <property type="entry name" value="DUF488"/>
</dbReference>
<dbReference type="Pfam" id="PF04343">
    <property type="entry name" value="DUF488"/>
    <property type="match status" value="1"/>
</dbReference>
<keyword evidence="2" id="KW-1185">Reference proteome</keyword>
<dbReference type="KEGG" id="glt:GlitD10_2771"/>
<sequence length="63" mass="7184">MQPLSSIGHSQHSLESFIILLQQHNVTALADVRSIPYNRRLPQFNFETFAFTLNSSPRRVQGS</sequence>
<evidence type="ECO:0000313" key="2">
    <source>
        <dbReference type="Proteomes" id="UP000180235"/>
    </source>
</evidence>
<dbReference type="AlphaFoldDB" id="A0A1J0AGN8"/>
<dbReference type="STRING" id="1188229.GlitD10_2771"/>
<organism evidence="1 2">
    <name type="scientific">Gloeomargarita lithophora Alchichica-D10</name>
    <dbReference type="NCBI Taxonomy" id="1188229"/>
    <lineage>
        <taxon>Bacteria</taxon>
        <taxon>Bacillati</taxon>
        <taxon>Cyanobacteriota</taxon>
        <taxon>Cyanophyceae</taxon>
        <taxon>Gloeomargaritales</taxon>
        <taxon>Gloeomargaritaceae</taxon>
        <taxon>Gloeomargarita</taxon>
    </lineage>
</organism>
<dbReference type="EMBL" id="CP017675">
    <property type="protein sequence ID" value="APB35114.1"/>
    <property type="molecule type" value="Genomic_DNA"/>
</dbReference>
<evidence type="ECO:0008006" key="3">
    <source>
        <dbReference type="Google" id="ProtNLM"/>
    </source>
</evidence>
<accession>A0A1J0AGN8</accession>
<name>A0A1J0AGN8_9CYAN</name>
<evidence type="ECO:0000313" key="1">
    <source>
        <dbReference type="EMBL" id="APB35114.1"/>
    </source>
</evidence>
<reference evidence="1 2" key="1">
    <citation type="submission" date="2016-10" db="EMBL/GenBank/DDBJ databases">
        <title>Description of Gloeomargarita lithophora gen. nov., sp. nov., a thylakoid-bearing basal-branching cyanobacterium with intracellular carbonates, and proposal for Gloeomargaritales ord. nov.</title>
        <authorList>
            <person name="Moreira D."/>
            <person name="Tavera R."/>
            <person name="Benzerara K."/>
            <person name="Skouri-Panet F."/>
            <person name="Couradeau E."/>
            <person name="Gerard E."/>
            <person name="Loussert C."/>
            <person name="Novelo E."/>
            <person name="Zivanovic Y."/>
            <person name="Lopez-Garcia P."/>
        </authorList>
    </citation>
    <scope>NUCLEOTIDE SEQUENCE [LARGE SCALE GENOMIC DNA]</scope>
    <source>
        <strain evidence="1 2">D10</strain>
    </source>
</reference>